<keyword evidence="5" id="KW-1185">Reference proteome</keyword>
<dbReference type="PRINTS" id="PR00081">
    <property type="entry name" value="GDHRDH"/>
</dbReference>
<keyword evidence="2" id="KW-0521">NADP</keyword>
<dbReference type="VEuPathDB" id="TriTrypDB:BSAL_70805"/>
<keyword evidence="3" id="KW-0560">Oxidoreductase</keyword>
<name>A0A0S4IVV8_BODSA</name>
<dbReference type="AlphaFoldDB" id="A0A0S4IVV8"/>
<evidence type="ECO:0000313" key="5">
    <source>
        <dbReference type="Proteomes" id="UP000051952"/>
    </source>
</evidence>
<dbReference type="InterPro" id="IPR020904">
    <property type="entry name" value="Sc_DH/Rdtase_CS"/>
</dbReference>
<dbReference type="Pfam" id="PF00106">
    <property type="entry name" value="adh_short"/>
    <property type="match status" value="1"/>
</dbReference>
<accession>A0A0S4IVV8</accession>
<organism evidence="4 5">
    <name type="scientific">Bodo saltans</name>
    <name type="common">Flagellated protozoan</name>
    <dbReference type="NCBI Taxonomy" id="75058"/>
    <lineage>
        <taxon>Eukaryota</taxon>
        <taxon>Discoba</taxon>
        <taxon>Euglenozoa</taxon>
        <taxon>Kinetoplastea</taxon>
        <taxon>Metakinetoplastina</taxon>
        <taxon>Eubodonida</taxon>
        <taxon>Bodonidae</taxon>
        <taxon>Bodo</taxon>
    </lineage>
</organism>
<sequence length="99" mass="10488">MGSHAAHADPTSAIYGKTIVPYNASKAALNLYTQNLAHALKDEKFKVNSGCPGWVKTDMGGKDAFLEVEEGAETSVYLATLGADGPTGGFFSKQQPIPW</sequence>
<dbReference type="PANTHER" id="PTHR43963">
    <property type="entry name" value="CARBONYL REDUCTASE 1-RELATED"/>
    <property type="match status" value="1"/>
</dbReference>
<dbReference type="Gene3D" id="3.40.50.720">
    <property type="entry name" value="NAD(P)-binding Rossmann-like Domain"/>
    <property type="match status" value="1"/>
</dbReference>
<protein>
    <submittedName>
        <fullName evidence="4">Short chain dehydrogenase, putative</fullName>
    </submittedName>
</protein>
<dbReference type="InterPro" id="IPR036291">
    <property type="entry name" value="NAD(P)-bd_dom_sf"/>
</dbReference>
<dbReference type="EMBL" id="CYKH01000532">
    <property type="protein sequence ID" value="CUG05158.1"/>
    <property type="molecule type" value="Genomic_DNA"/>
</dbReference>
<gene>
    <name evidence="4" type="ORF">BSAL_70805</name>
</gene>
<dbReference type="InterPro" id="IPR002347">
    <property type="entry name" value="SDR_fam"/>
</dbReference>
<evidence type="ECO:0000256" key="3">
    <source>
        <dbReference type="ARBA" id="ARBA00023002"/>
    </source>
</evidence>
<dbReference type="OrthoDB" id="47007at2759"/>
<comment type="similarity">
    <text evidence="1">Belongs to the short-chain dehydrogenases/reductases (SDR) family.</text>
</comment>
<evidence type="ECO:0000256" key="1">
    <source>
        <dbReference type="ARBA" id="ARBA00006484"/>
    </source>
</evidence>
<dbReference type="PANTHER" id="PTHR43963:SF6">
    <property type="entry name" value="CHAIN DEHYDROGENASE FAMILY PROTEIN, PUTATIVE (AFU_ORTHOLOGUE AFUA_3G15350)-RELATED"/>
    <property type="match status" value="1"/>
</dbReference>
<dbReference type="GO" id="GO:0016491">
    <property type="term" value="F:oxidoreductase activity"/>
    <property type="evidence" value="ECO:0007669"/>
    <property type="project" value="UniProtKB-KW"/>
</dbReference>
<dbReference type="Proteomes" id="UP000051952">
    <property type="component" value="Unassembled WGS sequence"/>
</dbReference>
<dbReference type="PROSITE" id="PS00061">
    <property type="entry name" value="ADH_SHORT"/>
    <property type="match status" value="1"/>
</dbReference>
<reference evidence="5" key="1">
    <citation type="submission" date="2015-09" db="EMBL/GenBank/DDBJ databases">
        <authorList>
            <consortium name="Pathogen Informatics"/>
        </authorList>
    </citation>
    <scope>NUCLEOTIDE SEQUENCE [LARGE SCALE GENOMIC DNA]</scope>
    <source>
        <strain evidence="5">Lake Konstanz</strain>
    </source>
</reference>
<evidence type="ECO:0000256" key="2">
    <source>
        <dbReference type="ARBA" id="ARBA00022857"/>
    </source>
</evidence>
<evidence type="ECO:0000313" key="4">
    <source>
        <dbReference type="EMBL" id="CUG05158.1"/>
    </source>
</evidence>
<dbReference type="SUPFAM" id="SSF51735">
    <property type="entry name" value="NAD(P)-binding Rossmann-fold domains"/>
    <property type="match status" value="1"/>
</dbReference>
<proteinExistence type="inferred from homology"/>